<name>A0A168B0I5_CORFA</name>
<dbReference type="GeneID" id="30019009"/>
<sequence>MSQRRRKPSSPLPPNADDNITPLGYVLEWTPQSRHHRHRLDTVENLRSELLGGRPSGVEQLIVLRGDAADAADVSDALCSLAGVDGGFLECLSGRPYRPRCVSSRAARWCVWRYPEEETQAGGRAVMRRAALWLSAPVPVLLVDTPLEPVTRRSYRSAPRLRHQDAATRRSGLQRGGGDDGGRYGTVARHHHVSPQRHAATAAARVSALDDELASAVDCAQDSIALEEVLAEIVYERWAARIGALSLGDDGDGRKLRLLWSYIAMLERNLDDARFYSRQQQLRQAVHPLEHTSAVAAWTDFSRRVQLRVQLATSSTVTSSSSSQRHRHHGDDYPPRRRDDDDEAIANERSLDRIAYLGGVLLPVSIVAGVLAIEGRYGPEGARFWVFWAASAAASVVALLVIYLDQLRLDEVWVAVPSSGSSMQAGGGKVMAAARAWRRERLGWTRAVKRASGYYKLRGARWIRFQSPVRLEEDRGEHEVIVVEEE</sequence>
<reference evidence="3 4" key="1">
    <citation type="journal article" date="2016" name="Genome Biol. Evol.">
        <title>Divergent and convergent evolution of fungal pathogenicity.</title>
        <authorList>
            <person name="Shang Y."/>
            <person name="Xiao G."/>
            <person name="Zheng P."/>
            <person name="Cen K."/>
            <person name="Zhan S."/>
            <person name="Wang C."/>
        </authorList>
    </citation>
    <scope>NUCLEOTIDE SEQUENCE [LARGE SCALE GENOMIC DNA]</scope>
    <source>
        <strain evidence="3 4">ARSEF 2679</strain>
    </source>
</reference>
<evidence type="ECO:0000256" key="2">
    <source>
        <dbReference type="SAM" id="Phobius"/>
    </source>
</evidence>
<dbReference type="Proteomes" id="UP000076744">
    <property type="component" value="Unassembled WGS sequence"/>
</dbReference>
<feature type="region of interest" description="Disordered" evidence="1">
    <location>
        <begin position="154"/>
        <end position="196"/>
    </location>
</feature>
<dbReference type="STRING" id="1081104.A0A168B0I5"/>
<dbReference type="OrthoDB" id="5428055at2759"/>
<feature type="transmembrane region" description="Helical" evidence="2">
    <location>
        <begin position="385"/>
        <end position="404"/>
    </location>
</feature>
<evidence type="ECO:0000313" key="4">
    <source>
        <dbReference type="Proteomes" id="UP000076744"/>
    </source>
</evidence>
<keyword evidence="2" id="KW-0812">Transmembrane</keyword>
<dbReference type="RefSeq" id="XP_018706051.1">
    <property type="nucleotide sequence ID" value="XM_018846323.1"/>
</dbReference>
<evidence type="ECO:0000313" key="3">
    <source>
        <dbReference type="EMBL" id="OAA69447.1"/>
    </source>
</evidence>
<keyword evidence="2" id="KW-1133">Transmembrane helix</keyword>
<organism evidence="3 4">
    <name type="scientific">Cordyceps fumosorosea (strain ARSEF 2679)</name>
    <name type="common">Isaria fumosorosea</name>
    <dbReference type="NCBI Taxonomy" id="1081104"/>
    <lineage>
        <taxon>Eukaryota</taxon>
        <taxon>Fungi</taxon>
        <taxon>Dikarya</taxon>
        <taxon>Ascomycota</taxon>
        <taxon>Pezizomycotina</taxon>
        <taxon>Sordariomycetes</taxon>
        <taxon>Hypocreomycetidae</taxon>
        <taxon>Hypocreales</taxon>
        <taxon>Cordycipitaceae</taxon>
        <taxon>Cordyceps</taxon>
    </lineage>
</organism>
<comment type="caution">
    <text evidence="3">The sequence shown here is derived from an EMBL/GenBank/DDBJ whole genome shotgun (WGS) entry which is preliminary data.</text>
</comment>
<feature type="region of interest" description="Disordered" evidence="1">
    <location>
        <begin position="315"/>
        <end position="341"/>
    </location>
</feature>
<dbReference type="EMBL" id="AZHB01000005">
    <property type="protein sequence ID" value="OAA69447.1"/>
    <property type="molecule type" value="Genomic_DNA"/>
</dbReference>
<dbReference type="AlphaFoldDB" id="A0A168B0I5"/>
<proteinExistence type="predicted"/>
<accession>A0A168B0I5</accession>
<protein>
    <submittedName>
        <fullName evidence="3">Uncharacterized protein</fullName>
    </submittedName>
</protein>
<evidence type="ECO:0000256" key="1">
    <source>
        <dbReference type="SAM" id="MobiDB-lite"/>
    </source>
</evidence>
<feature type="compositionally biased region" description="Basic and acidic residues" evidence="1">
    <location>
        <begin position="329"/>
        <end position="339"/>
    </location>
</feature>
<feature type="transmembrane region" description="Helical" evidence="2">
    <location>
        <begin position="354"/>
        <end position="373"/>
    </location>
</feature>
<keyword evidence="4" id="KW-1185">Reference proteome</keyword>
<gene>
    <name evidence="3" type="ORF">ISF_02717</name>
</gene>
<keyword evidence="2" id="KW-0472">Membrane</keyword>